<accession>A0A4V2RFD1</accession>
<gene>
    <name evidence="1" type="ORF">EV665_15015</name>
</gene>
<dbReference type="Proteomes" id="UP000295351">
    <property type="component" value="Unassembled WGS sequence"/>
</dbReference>
<sequence>MKTPAYIAKAEVLCCASEPIETLAEASSEDPLTKAARALYDDGVPDDKRALEHWIVSDWLAEKLIENDEIVDVDFAGLTIWGRSTTRQAIECDDVIVPIAEENCA</sequence>
<organism evidence="1 2">
    <name type="scientific">Shinella granuli</name>
    <dbReference type="NCBI Taxonomy" id="323621"/>
    <lineage>
        <taxon>Bacteria</taxon>
        <taxon>Pseudomonadati</taxon>
        <taxon>Pseudomonadota</taxon>
        <taxon>Alphaproteobacteria</taxon>
        <taxon>Hyphomicrobiales</taxon>
        <taxon>Rhizobiaceae</taxon>
        <taxon>Shinella</taxon>
    </lineage>
</organism>
<dbReference type="AlphaFoldDB" id="A0A4V2RFD1"/>
<protein>
    <submittedName>
        <fullName evidence="1">Uncharacterized protein</fullName>
    </submittedName>
</protein>
<dbReference type="RefSeq" id="WP_133037105.1">
    <property type="nucleotide sequence ID" value="NZ_BAABEI010000016.1"/>
</dbReference>
<name>A0A4V2RFD1_SHIGR</name>
<dbReference type="EMBL" id="SLVX01000050">
    <property type="protein sequence ID" value="TCN32090.1"/>
    <property type="molecule type" value="Genomic_DNA"/>
</dbReference>
<evidence type="ECO:0000313" key="2">
    <source>
        <dbReference type="Proteomes" id="UP000295351"/>
    </source>
</evidence>
<comment type="caution">
    <text evidence="1">The sequence shown here is derived from an EMBL/GenBank/DDBJ whole genome shotgun (WGS) entry which is preliminary data.</text>
</comment>
<keyword evidence="2" id="KW-1185">Reference proteome</keyword>
<reference evidence="1 2" key="1">
    <citation type="submission" date="2019-03" db="EMBL/GenBank/DDBJ databases">
        <title>Genomic Encyclopedia of Type Strains, Phase IV (KMG-IV): sequencing the most valuable type-strain genomes for metagenomic binning, comparative biology and taxonomic classification.</title>
        <authorList>
            <person name="Goeker M."/>
        </authorList>
    </citation>
    <scope>NUCLEOTIDE SEQUENCE [LARGE SCALE GENOMIC DNA]</scope>
    <source>
        <strain evidence="1 2">DSM 18401</strain>
    </source>
</reference>
<proteinExistence type="predicted"/>
<evidence type="ECO:0000313" key="1">
    <source>
        <dbReference type="EMBL" id="TCN32090.1"/>
    </source>
</evidence>